<dbReference type="PROSITE" id="PS00894">
    <property type="entry name" value="HTH_DEOR_1"/>
    <property type="match status" value="1"/>
</dbReference>
<dbReference type="EMBL" id="FNEN01000025">
    <property type="protein sequence ID" value="SDJ26449.1"/>
    <property type="molecule type" value="Genomic_DNA"/>
</dbReference>
<accession>A0A1G8SB54</accession>
<dbReference type="InterPro" id="IPR001034">
    <property type="entry name" value="DeoR_HTH"/>
</dbReference>
<dbReference type="Gene3D" id="3.40.50.1360">
    <property type="match status" value="1"/>
</dbReference>
<name>A0A1G8SB54_9BACI</name>
<keyword evidence="2" id="KW-0238">DNA-binding</keyword>
<dbReference type="GO" id="GO:0003677">
    <property type="term" value="F:DNA binding"/>
    <property type="evidence" value="ECO:0007669"/>
    <property type="project" value="UniProtKB-KW"/>
</dbReference>
<proteinExistence type="predicted"/>
<dbReference type="Proteomes" id="UP000198853">
    <property type="component" value="Unassembled WGS sequence"/>
</dbReference>
<sequence>MLNVERQEAILQLLRDKENVTIQQFIDKTRASESTIRRDLIELEKEQQLKRVHGGASLVKRRKEEPTIEEKMPQNREEKVTIARYAAGLVQNKDCIFLDAGTTTIEMVPFLADKEIIVVTNGTQHVQRLIDYGIETYITGGRVKSETAALIGSKVVRALSAYRFDYCFLGMNGVHERHGYTTPDPEEAIVKETVLQLGTQSFILADHSKLGEVAFAKVADLADAAMITSDGAGDPDRERYQEYTEVRTVKM</sequence>
<protein>
    <submittedName>
        <fullName evidence="5">Transcriptional regulator, DeoR family</fullName>
    </submittedName>
</protein>
<keyword evidence="6" id="KW-1185">Reference proteome</keyword>
<evidence type="ECO:0000256" key="3">
    <source>
        <dbReference type="ARBA" id="ARBA00023163"/>
    </source>
</evidence>
<dbReference type="InterPro" id="IPR037171">
    <property type="entry name" value="NagB/RpiA_transferase-like"/>
</dbReference>
<reference evidence="5 6" key="1">
    <citation type="submission" date="2016-10" db="EMBL/GenBank/DDBJ databases">
        <authorList>
            <person name="de Groot N.N."/>
        </authorList>
    </citation>
    <scope>NUCLEOTIDE SEQUENCE [LARGE SCALE GENOMIC DNA]</scope>
    <source>
        <strain evidence="5 6">DSM 21771</strain>
    </source>
</reference>
<dbReference type="Gene3D" id="1.10.10.10">
    <property type="entry name" value="Winged helix-like DNA-binding domain superfamily/Winged helix DNA-binding domain"/>
    <property type="match status" value="1"/>
</dbReference>
<evidence type="ECO:0000313" key="6">
    <source>
        <dbReference type="Proteomes" id="UP000198853"/>
    </source>
</evidence>
<dbReference type="Pfam" id="PF08220">
    <property type="entry name" value="HTH_DeoR"/>
    <property type="match status" value="1"/>
</dbReference>
<evidence type="ECO:0000256" key="1">
    <source>
        <dbReference type="ARBA" id="ARBA00023015"/>
    </source>
</evidence>
<dbReference type="SMART" id="SM00420">
    <property type="entry name" value="HTH_DEOR"/>
    <property type="match status" value="1"/>
</dbReference>
<evidence type="ECO:0000313" key="5">
    <source>
        <dbReference type="EMBL" id="SDJ26449.1"/>
    </source>
</evidence>
<dbReference type="PROSITE" id="PS51000">
    <property type="entry name" value="HTH_DEOR_2"/>
    <property type="match status" value="1"/>
</dbReference>
<dbReference type="SMART" id="SM01134">
    <property type="entry name" value="DeoRC"/>
    <property type="match status" value="1"/>
</dbReference>
<dbReference type="InterPro" id="IPR018356">
    <property type="entry name" value="Tscrpt_reg_HTH_DeoR_CS"/>
</dbReference>
<dbReference type="InterPro" id="IPR050313">
    <property type="entry name" value="Carb_Metab_HTH_regulators"/>
</dbReference>
<dbReference type="InterPro" id="IPR036390">
    <property type="entry name" value="WH_DNA-bd_sf"/>
</dbReference>
<dbReference type="InterPro" id="IPR036388">
    <property type="entry name" value="WH-like_DNA-bd_sf"/>
</dbReference>
<dbReference type="GO" id="GO:0003700">
    <property type="term" value="F:DNA-binding transcription factor activity"/>
    <property type="evidence" value="ECO:0007669"/>
    <property type="project" value="InterPro"/>
</dbReference>
<keyword evidence="1" id="KW-0805">Transcription regulation</keyword>
<dbReference type="PANTHER" id="PTHR30363">
    <property type="entry name" value="HTH-TYPE TRANSCRIPTIONAL REGULATOR SRLR-RELATED"/>
    <property type="match status" value="1"/>
</dbReference>
<dbReference type="SUPFAM" id="SSF100950">
    <property type="entry name" value="NagB/RpiA/CoA transferase-like"/>
    <property type="match status" value="1"/>
</dbReference>
<evidence type="ECO:0000256" key="2">
    <source>
        <dbReference type="ARBA" id="ARBA00023125"/>
    </source>
</evidence>
<dbReference type="PANTHER" id="PTHR30363:SF56">
    <property type="entry name" value="TRANSCRIPTIONAL REGULATOR, DEOR FAMILY"/>
    <property type="match status" value="1"/>
</dbReference>
<organism evidence="5 6">
    <name type="scientific">Natribacillus halophilus</name>
    <dbReference type="NCBI Taxonomy" id="549003"/>
    <lineage>
        <taxon>Bacteria</taxon>
        <taxon>Bacillati</taxon>
        <taxon>Bacillota</taxon>
        <taxon>Bacilli</taxon>
        <taxon>Bacillales</taxon>
        <taxon>Bacillaceae</taxon>
        <taxon>Natribacillus</taxon>
    </lineage>
</organism>
<feature type="domain" description="HTH deoR-type" evidence="4">
    <location>
        <begin position="3"/>
        <end position="58"/>
    </location>
</feature>
<dbReference type="InterPro" id="IPR014036">
    <property type="entry name" value="DeoR-like_C"/>
</dbReference>
<keyword evidence="3" id="KW-0804">Transcription</keyword>
<evidence type="ECO:0000259" key="4">
    <source>
        <dbReference type="PROSITE" id="PS51000"/>
    </source>
</evidence>
<dbReference type="Pfam" id="PF00455">
    <property type="entry name" value="DeoRC"/>
    <property type="match status" value="1"/>
</dbReference>
<dbReference type="RefSeq" id="WP_090399996.1">
    <property type="nucleotide sequence ID" value="NZ_FNEN01000025.1"/>
</dbReference>
<dbReference type="OrthoDB" id="9797223at2"/>
<dbReference type="AlphaFoldDB" id="A0A1G8SB54"/>
<gene>
    <name evidence="5" type="ORF">SAMN04488123_12510</name>
</gene>
<dbReference type="SUPFAM" id="SSF46785">
    <property type="entry name" value="Winged helix' DNA-binding domain"/>
    <property type="match status" value="1"/>
</dbReference>
<dbReference type="PRINTS" id="PR00037">
    <property type="entry name" value="HTHLACR"/>
</dbReference>